<proteinExistence type="predicted"/>
<keyword evidence="5" id="KW-1185">Reference proteome</keyword>
<dbReference type="Pfam" id="PF02514">
    <property type="entry name" value="CobN-Mg_chel"/>
    <property type="match status" value="1"/>
</dbReference>
<dbReference type="CDD" id="cd10150">
    <property type="entry name" value="CobN_like"/>
    <property type="match status" value="1"/>
</dbReference>
<dbReference type="AlphaFoldDB" id="A0A0X3ARR4"/>
<accession>A0A0X3ARR4</accession>
<dbReference type="EMBL" id="FCOR01000008">
    <property type="protein sequence ID" value="CVK16578.1"/>
    <property type="molecule type" value="Genomic_DNA"/>
</dbReference>
<dbReference type="PANTHER" id="PTHR44119:SF1">
    <property type="entry name" value="MAGNESIUM-CHELATASE SUBUNIT CHLH, CHLOROPLASTIC"/>
    <property type="match status" value="1"/>
</dbReference>
<keyword evidence="2" id="KW-0812">Transmembrane</keyword>
<reference evidence="4 5" key="1">
    <citation type="submission" date="2016-01" db="EMBL/GenBank/DDBJ databases">
        <authorList>
            <person name="McClelland M."/>
            <person name="Jain A."/>
            <person name="Saraogi P."/>
            <person name="Mendelson R."/>
            <person name="Westerman R."/>
            <person name="SanMiguel P."/>
            <person name="Csonka L."/>
        </authorList>
    </citation>
    <scope>NUCLEOTIDE SEQUENCE [LARGE SCALE GENOMIC DNA]</scope>
    <source>
        <strain evidence="4 5">R-53146</strain>
    </source>
</reference>
<dbReference type="PANTHER" id="PTHR44119">
    <property type="entry name" value="MAGNESIUM-CHELATASE SUBUNIT CHLH, CHLOROPLASTIC"/>
    <property type="match status" value="1"/>
</dbReference>
<feature type="transmembrane region" description="Helical" evidence="2">
    <location>
        <begin position="980"/>
        <end position="1001"/>
    </location>
</feature>
<feature type="region of interest" description="Disordered" evidence="1">
    <location>
        <begin position="390"/>
        <end position="439"/>
    </location>
</feature>
<feature type="compositionally biased region" description="Low complexity" evidence="1">
    <location>
        <begin position="404"/>
        <end position="414"/>
    </location>
</feature>
<evidence type="ECO:0000256" key="2">
    <source>
        <dbReference type="SAM" id="Phobius"/>
    </source>
</evidence>
<gene>
    <name evidence="4" type="ORF">Ga0061079_10881</name>
</gene>
<dbReference type="Proteomes" id="UP000182761">
    <property type="component" value="Unassembled WGS sequence"/>
</dbReference>
<name>A0A0X3ARR4_9FLAO</name>
<feature type="domain" description="CobN/magnesium chelatase" evidence="3">
    <location>
        <begin position="1"/>
        <end position="898"/>
    </location>
</feature>
<dbReference type="InterPro" id="IPR003672">
    <property type="entry name" value="CobN/Mg_chltase"/>
</dbReference>
<keyword evidence="2" id="KW-0472">Membrane</keyword>
<evidence type="ECO:0000256" key="1">
    <source>
        <dbReference type="SAM" id="MobiDB-lite"/>
    </source>
</evidence>
<evidence type="ECO:0000313" key="5">
    <source>
        <dbReference type="Proteomes" id="UP000182761"/>
    </source>
</evidence>
<keyword evidence="2" id="KW-1133">Transmembrane helix</keyword>
<evidence type="ECO:0000259" key="3">
    <source>
        <dbReference type="Pfam" id="PF02514"/>
    </source>
</evidence>
<protein>
    <submittedName>
        <fullName evidence="4">Cobaltochelatase CobN</fullName>
    </submittedName>
</protein>
<feature type="compositionally biased region" description="Basic and acidic residues" evidence="1">
    <location>
        <begin position="426"/>
        <end position="439"/>
    </location>
</feature>
<dbReference type="STRING" id="1586267.GCA_001418685_01440"/>
<organism evidence="4 5">
    <name type="scientific">Apibacter mensalis</name>
    <dbReference type="NCBI Taxonomy" id="1586267"/>
    <lineage>
        <taxon>Bacteria</taxon>
        <taxon>Pseudomonadati</taxon>
        <taxon>Bacteroidota</taxon>
        <taxon>Flavobacteriia</taxon>
        <taxon>Flavobacteriales</taxon>
        <taxon>Weeksellaceae</taxon>
        <taxon>Apibacter</taxon>
    </lineage>
</organism>
<sequence>MKKEGYKVEKLPENERDFERLLMTQGSVMSTYAQGAFDEFLKKGNPELIDKHTYESWIKNTLTPEKYAEVTAVYDEAPGNYMSKKVKENSYLAISRIQFGNIVLLPQPMAGLGGDTFAIIHGEKTAPPHTYIGSYLWVQHGFRADALIHFGTHGSLEFTPQKQVALSNEDWPDRLVGTLPHFYYYTIGNIGESMMAKRRSYATLISYLTPAFMENQTCSQFKELQDKIQNYYKTDEINQPAISLEVKKIAVKIGLHRDLRLDSILTQPYNLEEIERIENFAEEISNEKMSGHLYTSGIPYTKDQIISSVQAMSTDPIAYSLAALDKQRGIVTEKQLKNKVYFKQRYLDVAKNLVTQILSGREVTPAFICNFSGIDEKELEQSKMIISPLKRKFKKSNKRTDGKPSIPISSSDPSKNTQSKTAAHPAIKDSEKKPMHGMADKKIVYTKEQKSRARAIVEMERTITNIKKYKKSLEESPELEFEALINALSGGYIEPSSGGDAVANPNGVPTGRNLYSINAESTPTEIAWERGKELVNTTLAQYKASHGTYPKKVNYTFWSSEFIESEGTTLAQVLYMLGVEPVWDAFGRVSDLQLIESANLGRPRIDVVVQTSGQFRDLAASRLALLSRAVEIAASAKDSNYENLVAQSTTDIEKSLVDEGVSPQEARQISTQRIFGGVNGMYGTGIQEMVTSGDKWENEKEIAETYINNMGAIYGSDKNWGDFHKGLLKAVLKNTDMVVHPRQSNTWGALSLDHVYEFMGGMNLAIRHVTGKDPVAYFADYRNHNNFKMQELKEAIGVEARTTLFNPVYIKEKMKGGASSAADITEIITNTYGWNVMKPEAIDNEMWNQIYDTYVNYKANLGTKEFFKKVNPAALEEITAIMLETSRKGMWKATKEQLKKTALVHTQTVKEFGHSGAGFSGNNKKLQDYIATQVEPQQSTEYKQQITKMKIGEISSSNKEGMVLKKEEVFRGNNKSEKTAVNGIILITVISIVVLSLTLYIRKRKKNG</sequence>
<evidence type="ECO:0000313" key="4">
    <source>
        <dbReference type="EMBL" id="CVK16578.1"/>
    </source>
</evidence>